<name>A0A6J5M1A6_9CAUD</name>
<keyword evidence="1" id="KW-1133">Transmembrane helix</keyword>
<evidence type="ECO:0000256" key="1">
    <source>
        <dbReference type="SAM" id="Phobius"/>
    </source>
</evidence>
<evidence type="ECO:0000313" key="2">
    <source>
        <dbReference type="EMBL" id="CAB4138780.1"/>
    </source>
</evidence>
<dbReference type="EMBL" id="LR796349">
    <property type="protein sequence ID" value="CAB4138780.1"/>
    <property type="molecule type" value="Genomic_DNA"/>
</dbReference>
<gene>
    <name evidence="2" type="ORF">UFOVP344_52</name>
</gene>
<keyword evidence="1" id="KW-0472">Membrane</keyword>
<protein>
    <submittedName>
        <fullName evidence="2">Uncharacterized protein</fullName>
    </submittedName>
</protein>
<reference evidence="2" key="1">
    <citation type="submission" date="2020-04" db="EMBL/GenBank/DDBJ databases">
        <authorList>
            <person name="Chiriac C."/>
            <person name="Salcher M."/>
            <person name="Ghai R."/>
            <person name="Kavagutti S V."/>
        </authorList>
    </citation>
    <scope>NUCLEOTIDE SEQUENCE</scope>
</reference>
<sequence length="33" mass="3680">MNNQEMTVSELLWLIAYYGSAAAVVYGVMQLLT</sequence>
<organism evidence="2">
    <name type="scientific">uncultured Caudovirales phage</name>
    <dbReference type="NCBI Taxonomy" id="2100421"/>
    <lineage>
        <taxon>Viruses</taxon>
        <taxon>Duplodnaviria</taxon>
        <taxon>Heunggongvirae</taxon>
        <taxon>Uroviricota</taxon>
        <taxon>Caudoviricetes</taxon>
        <taxon>Peduoviridae</taxon>
        <taxon>Maltschvirus</taxon>
        <taxon>Maltschvirus maltsch</taxon>
    </lineage>
</organism>
<keyword evidence="1" id="KW-0812">Transmembrane</keyword>
<proteinExistence type="predicted"/>
<accession>A0A6J5M1A6</accession>
<feature type="transmembrane region" description="Helical" evidence="1">
    <location>
        <begin position="12"/>
        <end position="32"/>
    </location>
</feature>